<keyword evidence="7" id="KW-1005">Bacterial flagellum biogenesis</keyword>
<feature type="transmembrane region" description="Helical" evidence="7">
    <location>
        <begin position="63"/>
        <end position="83"/>
    </location>
</feature>
<dbReference type="Pfam" id="PF00771">
    <property type="entry name" value="FHIPEP"/>
    <property type="match status" value="1"/>
</dbReference>
<evidence type="ECO:0000256" key="2">
    <source>
        <dbReference type="ARBA" id="ARBA00008835"/>
    </source>
</evidence>
<evidence type="ECO:0000256" key="1">
    <source>
        <dbReference type="ARBA" id="ARBA00004651"/>
    </source>
</evidence>
<dbReference type="PIRSF" id="PIRSF005419">
    <property type="entry name" value="FlhA"/>
    <property type="match status" value="1"/>
</dbReference>
<evidence type="ECO:0000256" key="6">
    <source>
        <dbReference type="ARBA" id="ARBA00023136"/>
    </source>
</evidence>
<dbReference type="Proteomes" id="UP000516361">
    <property type="component" value="Chromosome"/>
</dbReference>
<keyword evidence="3 7" id="KW-1003">Cell membrane</keyword>
<dbReference type="InParanoid" id="A0A7G1G8Q7"/>
<dbReference type="GO" id="GO:0005886">
    <property type="term" value="C:plasma membrane"/>
    <property type="evidence" value="ECO:0007669"/>
    <property type="project" value="UniProtKB-SubCell"/>
</dbReference>
<evidence type="ECO:0000256" key="3">
    <source>
        <dbReference type="ARBA" id="ARBA00022475"/>
    </source>
</evidence>
<protein>
    <recommendedName>
        <fullName evidence="7">Flagellar biosynthesis protein FlhA</fullName>
    </recommendedName>
</protein>
<dbReference type="FunCoup" id="A0A7G1G8Q7">
    <property type="interactions" value="96"/>
</dbReference>
<keyword evidence="5 7" id="KW-1133">Transmembrane helix</keyword>
<accession>A0A7G1G8Q7</accession>
<keyword evidence="7" id="KW-0813">Transport</keyword>
<dbReference type="PANTHER" id="PTHR30161">
    <property type="entry name" value="FLAGELLAR EXPORT PROTEIN, MEMBRANE FLHA SUBUNIT-RELATED"/>
    <property type="match status" value="1"/>
</dbReference>
<feature type="transmembrane region" description="Helical" evidence="7">
    <location>
        <begin position="7"/>
        <end position="26"/>
    </location>
</feature>
<organism evidence="8 9">
    <name type="scientific">Tepiditoga spiralis</name>
    <dbReference type="NCBI Taxonomy" id="2108365"/>
    <lineage>
        <taxon>Bacteria</taxon>
        <taxon>Thermotogati</taxon>
        <taxon>Thermotogota</taxon>
        <taxon>Thermotogae</taxon>
        <taxon>Petrotogales</taxon>
        <taxon>Petrotogaceae</taxon>
        <taxon>Tepiditoga</taxon>
    </lineage>
</organism>
<dbReference type="Gene3D" id="1.10.8.540">
    <property type="entry name" value="FHIPEP family, domain 3"/>
    <property type="match status" value="1"/>
</dbReference>
<keyword evidence="4 7" id="KW-0812">Transmembrane</keyword>
<keyword evidence="8" id="KW-0966">Cell projection</keyword>
<dbReference type="GO" id="GO:0009306">
    <property type="term" value="P:protein secretion"/>
    <property type="evidence" value="ECO:0007669"/>
    <property type="project" value="InterPro"/>
</dbReference>
<keyword evidence="8" id="KW-0282">Flagellum</keyword>
<feature type="transmembrane region" description="Helical" evidence="7">
    <location>
        <begin position="276"/>
        <end position="309"/>
    </location>
</feature>
<dbReference type="RefSeq" id="WP_190613750.1">
    <property type="nucleotide sequence ID" value="NZ_AP018712.1"/>
</dbReference>
<comment type="subcellular location">
    <subcellularLocation>
        <location evidence="1 7">Cell membrane</location>
        <topology evidence="1 7">Multi-pass membrane protein</topology>
    </subcellularLocation>
</comment>
<keyword evidence="6 7" id="KW-0472">Membrane</keyword>
<evidence type="ECO:0000313" key="9">
    <source>
        <dbReference type="Proteomes" id="UP000516361"/>
    </source>
</evidence>
<dbReference type="InterPro" id="IPR025505">
    <property type="entry name" value="FHIPEP_CS"/>
</dbReference>
<dbReference type="InterPro" id="IPR042193">
    <property type="entry name" value="FHIPEP_3"/>
</dbReference>
<dbReference type="InterPro" id="IPR001712">
    <property type="entry name" value="T3SS_FHIPEP"/>
</dbReference>
<feature type="transmembrane region" description="Helical" evidence="7">
    <location>
        <begin position="32"/>
        <end position="51"/>
    </location>
</feature>
<evidence type="ECO:0000313" key="8">
    <source>
        <dbReference type="EMBL" id="BBE31303.1"/>
    </source>
</evidence>
<name>A0A7G1G8Q7_9BACT</name>
<sequence>MNLKNIDTFVSVLIVGLVVLMVIPIPTYLLDFLQFLNLSISILILLSTLYIKRALDISSFPSLLLVTTLFRLSLNISSTRLILLNGKNFSGKVVRAFGDFVVGGNYVVGIVIFLILVLIQFLVITKGSERISEVAARFTLDAMPGKQMSIDADLSSGIIGEEEAKIKREDVRREADFYGAMDGASKFVRGDAIAGLIITIINILGGLLIGMFQQGLPASEAFSTYTLLTVGDGLVSQLPALLISTSAGMIVSRSASKENFGTDVIAQLTADKKVNILMGAMVLSIGIFTPLPAMPALIIGGGIILLSYLELRNEKKELSYQTGGGIYTPSEEKVEEQVSTKGRISPPLTTPEEVSEIIQNDTIEIDIGYGLIALADPSQGGDLLDRITIVRKQIAYELGIVISPVRIRDSVLLSSNEYIIKLKGVEIGRFELMPERLLAINSGMASEAIAGVQTQEPSFGLNAYWIDETLKDEAITKGYTVVDSPSVFATHLSEMIKKYAHEIVGVKELEILIDGLRVKNATIVDTLIPTLLKIHELKAVIEGLLFEKISIRNMPVIFEYLVEAADKYGKDNEKLIEHVRIGIGRQICEGLKSSDGQLHVIALDASVERKILDSIIDGEEGRYLGLEPEYMNILIEKISKALEEIMMKGYSPTLICSKSIRFLLSNVVLRYVQNVSIIAYEEVPGDIALSVEGVLTI</sequence>
<dbReference type="InterPro" id="IPR006301">
    <property type="entry name" value="FlhA"/>
</dbReference>
<feature type="transmembrane region" description="Helical" evidence="7">
    <location>
        <begin position="234"/>
        <end position="255"/>
    </location>
</feature>
<dbReference type="KEGG" id="ocy:OSSY52_14440"/>
<keyword evidence="8" id="KW-0969">Cilium</keyword>
<proteinExistence type="inferred from homology"/>
<dbReference type="PRINTS" id="PR00949">
    <property type="entry name" value="TYPE3IMAPROT"/>
</dbReference>
<dbReference type="InterPro" id="IPR042194">
    <property type="entry name" value="FHIPEP_1"/>
</dbReference>
<dbReference type="AlphaFoldDB" id="A0A7G1G8Q7"/>
<dbReference type="PROSITE" id="PS00994">
    <property type="entry name" value="FHIPEP"/>
    <property type="match status" value="1"/>
</dbReference>
<evidence type="ECO:0000256" key="7">
    <source>
        <dbReference type="RuleBase" id="RU364093"/>
    </source>
</evidence>
<dbReference type="GO" id="GO:0044780">
    <property type="term" value="P:bacterial-type flagellum assembly"/>
    <property type="evidence" value="ECO:0007669"/>
    <property type="project" value="InterPro"/>
</dbReference>
<evidence type="ECO:0000256" key="4">
    <source>
        <dbReference type="ARBA" id="ARBA00022692"/>
    </source>
</evidence>
<dbReference type="EMBL" id="AP018712">
    <property type="protein sequence ID" value="BBE31303.1"/>
    <property type="molecule type" value="Genomic_DNA"/>
</dbReference>
<feature type="transmembrane region" description="Helical" evidence="7">
    <location>
        <begin position="103"/>
        <end position="124"/>
    </location>
</feature>
<evidence type="ECO:0000256" key="5">
    <source>
        <dbReference type="ARBA" id="ARBA00022989"/>
    </source>
</evidence>
<dbReference type="NCBIfam" id="TIGR01398">
    <property type="entry name" value="FlhA"/>
    <property type="match status" value="1"/>
</dbReference>
<reference evidence="8 9" key="1">
    <citation type="submission" date="2018-06" db="EMBL/GenBank/DDBJ databases">
        <title>Genome sequencing of Oceanotoga sp. sy52.</title>
        <authorList>
            <person name="Mori K."/>
        </authorList>
    </citation>
    <scope>NUCLEOTIDE SEQUENCE [LARGE SCALE GENOMIC DNA]</scope>
    <source>
        <strain evidence="9">sy52</strain>
    </source>
</reference>
<dbReference type="Gene3D" id="3.40.30.60">
    <property type="entry name" value="FHIPEP family, domain 1"/>
    <property type="match status" value="1"/>
</dbReference>
<gene>
    <name evidence="7" type="primary">flhA</name>
    <name evidence="8" type="ORF">OSSY52_14440</name>
</gene>
<comment type="function">
    <text evidence="7">Required for formation of the rod structure of the flagellar apparatus. Together with FliI and FliH, may constitute the export apparatus of flagellin.</text>
</comment>
<feature type="transmembrane region" description="Helical" evidence="7">
    <location>
        <begin position="193"/>
        <end position="214"/>
    </location>
</feature>
<dbReference type="PANTHER" id="PTHR30161:SF1">
    <property type="entry name" value="FLAGELLAR BIOSYNTHESIS PROTEIN FLHA-RELATED"/>
    <property type="match status" value="1"/>
</dbReference>
<keyword evidence="7" id="KW-1006">Bacterial flagellum protein export</keyword>
<keyword evidence="7" id="KW-0653">Protein transport</keyword>
<comment type="similarity">
    <text evidence="2 7">Belongs to the FHIPEP (flagella/HR/invasion proteins export pore) family.</text>
</comment>
<dbReference type="InterPro" id="IPR042196">
    <property type="entry name" value="FHIPEP_4"/>
</dbReference>
<dbReference type="Gene3D" id="3.40.50.12790">
    <property type="entry name" value="FHIPEP family, domain 4"/>
    <property type="match status" value="1"/>
</dbReference>
<keyword evidence="9" id="KW-1185">Reference proteome</keyword>